<keyword evidence="3" id="KW-1185">Reference proteome</keyword>
<gene>
    <name evidence="2" type="ORF">EJB05_00323</name>
</gene>
<feature type="domain" description="DNA2/NAM7 helicase-like C-terminal" evidence="1">
    <location>
        <begin position="231"/>
        <end position="295"/>
    </location>
</feature>
<dbReference type="OrthoDB" id="10635240at2759"/>
<dbReference type="Proteomes" id="UP000324897">
    <property type="component" value="Chromosome 6"/>
</dbReference>
<feature type="non-terminal residue" evidence="2">
    <location>
        <position position="505"/>
    </location>
</feature>
<dbReference type="EMBL" id="RWGY01000002">
    <property type="protein sequence ID" value="TVU49032.1"/>
    <property type="molecule type" value="Genomic_DNA"/>
</dbReference>
<dbReference type="SUPFAM" id="SSF52540">
    <property type="entry name" value="P-loop containing nucleoside triphosphate hydrolases"/>
    <property type="match status" value="1"/>
</dbReference>
<protein>
    <recommendedName>
        <fullName evidence="1">DNA2/NAM7 helicase-like C-terminal domain-containing protein</fullName>
    </recommendedName>
</protein>
<dbReference type="SUPFAM" id="SSF54001">
    <property type="entry name" value="Cysteine proteinases"/>
    <property type="match status" value="1"/>
</dbReference>
<evidence type="ECO:0000259" key="1">
    <source>
        <dbReference type="Pfam" id="PF13087"/>
    </source>
</evidence>
<reference evidence="2 3" key="1">
    <citation type="journal article" date="2019" name="Sci. Rep.">
        <title>A high-quality genome of Eragrostis curvula grass provides insights into Poaceae evolution and supports new strategies to enhance forage quality.</title>
        <authorList>
            <person name="Carballo J."/>
            <person name="Santos B.A.C.M."/>
            <person name="Zappacosta D."/>
            <person name="Garbus I."/>
            <person name="Selva J.P."/>
            <person name="Gallo C.A."/>
            <person name="Diaz A."/>
            <person name="Albertini E."/>
            <person name="Caccamo M."/>
            <person name="Echenique V."/>
        </authorList>
    </citation>
    <scope>NUCLEOTIDE SEQUENCE [LARGE SCALE GENOMIC DNA]</scope>
    <source>
        <strain evidence="3">cv. Victoria</strain>
        <tissue evidence="2">Leaf</tissue>
    </source>
</reference>
<dbReference type="InterPro" id="IPR027417">
    <property type="entry name" value="P-loop_NTPase"/>
</dbReference>
<name>A0A5J9WK08_9POAL</name>
<feature type="non-terminal residue" evidence="2">
    <location>
        <position position="1"/>
    </location>
</feature>
<dbReference type="Gene3D" id="3.40.395.10">
    <property type="entry name" value="Adenoviral Proteinase, Chain A"/>
    <property type="match status" value="1"/>
</dbReference>
<dbReference type="InterPro" id="IPR038765">
    <property type="entry name" value="Papain-like_cys_pep_sf"/>
</dbReference>
<dbReference type="Pfam" id="PF13087">
    <property type="entry name" value="AAA_12"/>
    <property type="match status" value="1"/>
</dbReference>
<dbReference type="Gramene" id="TVU49032">
    <property type="protein sequence ID" value="TVU49032"/>
    <property type="gene ID" value="EJB05_00323"/>
</dbReference>
<comment type="caution">
    <text evidence="2">The sequence shown here is derived from an EMBL/GenBank/DDBJ whole genome shotgun (WGS) entry which is preliminary data.</text>
</comment>
<dbReference type="InterPro" id="IPR041679">
    <property type="entry name" value="DNA2/NAM7-like_C"/>
</dbReference>
<sequence length="505" mass="57096">MSDQDYPPHGCMPGDVQDLELPHPHALISDGTGDLGVRPQANVQDSIAMLENCSDLDSTTDEHLENLVLSWSISSIRMKPKMIPKIHGRGGLSPQEYLRSDMYDLFNLDALDVSLLRCFTLHLMKEMKGRPCAFVDPAPMTIDNLHDSRKEVVQLLVRAIRTYKDKEYIMFPHNTGGHWALVVISVKKKKCCQQPSGSKLCGFYVAQHMLIIAEACISDKSIDMNENSGFKLSLFERFISSGFKKYMLTTQYQMHPEISSLANTYFYEGKLSNAELINLDVMKLRFNNYMFVNVEPDRVPDVILSLITPILKASKPPECQGSKLKVGVICSKEKQKVQGYNNHGPITLSIHSMDEMGKYYDILIVAADGIETSKNNINYMITRARKYMWIVGNETVLAKNEMWKMLIESAKQKGCFKESTSHLKFSSITKNTWEILISTLGIIIPQGNAPLREFTLYGQTHNGIPLTTPVRDQRGENHCTLLSILTTMEFQNKHKSASFVPPIIF</sequence>
<dbReference type="Gene3D" id="3.40.50.300">
    <property type="entry name" value="P-loop containing nucleotide triphosphate hydrolases"/>
    <property type="match status" value="1"/>
</dbReference>
<dbReference type="InterPro" id="IPR045055">
    <property type="entry name" value="DNA2/NAM7-like"/>
</dbReference>
<dbReference type="AlphaFoldDB" id="A0A5J9WK08"/>
<accession>A0A5J9WK08</accession>
<evidence type="ECO:0000313" key="2">
    <source>
        <dbReference type="EMBL" id="TVU49032.1"/>
    </source>
</evidence>
<dbReference type="PANTHER" id="PTHR10887:SF522">
    <property type="entry name" value="P-LOOP CONTAINING NUCLEOSIDE TRIPHOSPHATE HYDROLASES SUPERFAMILY PROTEIN"/>
    <property type="match status" value="1"/>
</dbReference>
<evidence type="ECO:0000313" key="3">
    <source>
        <dbReference type="Proteomes" id="UP000324897"/>
    </source>
</evidence>
<proteinExistence type="predicted"/>
<dbReference type="PANTHER" id="PTHR10887">
    <property type="entry name" value="DNA2/NAM7 HELICASE FAMILY"/>
    <property type="match status" value="1"/>
</dbReference>
<organism evidence="2 3">
    <name type="scientific">Eragrostis curvula</name>
    <name type="common">weeping love grass</name>
    <dbReference type="NCBI Taxonomy" id="38414"/>
    <lineage>
        <taxon>Eukaryota</taxon>
        <taxon>Viridiplantae</taxon>
        <taxon>Streptophyta</taxon>
        <taxon>Embryophyta</taxon>
        <taxon>Tracheophyta</taxon>
        <taxon>Spermatophyta</taxon>
        <taxon>Magnoliopsida</taxon>
        <taxon>Liliopsida</taxon>
        <taxon>Poales</taxon>
        <taxon>Poaceae</taxon>
        <taxon>PACMAD clade</taxon>
        <taxon>Chloridoideae</taxon>
        <taxon>Eragrostideae</taxon>
        <taxon>Eragrostidinae</taxon>
        <taxon>Eragrostis</taxon>
    </lineage>
</organism>